<evidence type="ECO:0000313" key="1">
    <source>
        <dbReference type="EMBL" id="GBO18012.1"/>
    </source>
</evidence>
<gene>
    <name evidence="1" type="ORF">AVEN_66663_1</name>
</gene>
<proteinExistence type="predicted"/>
<keyword evidence="2" id="KW-1185">Reference proteome</keyword>
<name>A0A4Y2V0F7_ARAVE</name>
<dbReference type="AlphaFoldDB" id="A0A4Y2V0F7"/>
<dbReference type="EMBL" id="BGPR01041693">
    <property type="protein sequence ID" value="GBO18012.1"/>
    <property type="molecule type" value="Genomic_DNA"/>
</dbReference>
<accession>A0A4Y2V0F7</accession>
<protein>
    <recommendedName>
        <fullName evidence="3">Peptidase aspartic putative domain-containing protein</fullName>
    </recommendedName>
</protein>
<evidence type="ECO:0000313" key="2">
    <source>
        <dbReference type="Proteomes" id="UP000499080"/>
    </source>
</evidence>
<evidence type="ECO:0008006" key="3">
    <source>
        <dbReference type="Google" id="ProtNLM"/>
    </source>
</evidence>
<reference evidence="1 2" key="1">
    <citation type="journal article" date="2019" name="Sci. Rep.">
        <title>Orb-weaving spider Araneus ventricosus genome elucidates the spidroin gene catalogue.</title>
        <authorList>
            <person name="Kono N."/>
            <person name="Nakamura H."/>
            <person name="Ohtoshi R."/>
            <person name="Moran D.A.P."/>
            <person name="Shinohara A."/>
            <person name="Yoshida Y."/>
            <person name="Fujiwara M."/>
            <person name="Mori M."/>
            <person name="Tomita M."/>
            <person name="Arakawa K."/>
        </authorList>
    </citation>
    <scope>NUCLEOTIDE SEQUENCE [LARGE SCALE GENOMIC DNA]</scope>
</reference>
<sequence>MNFLRQEVQREEIVNLLPTGFASNQNITQIAHEGIEIDILIGADILPQLMISKSINLVRALLASKLGWCGAGKTNGTCNDINSLTTLEMHVSNVSLSNFWKLKFKELMIR</sequence>
<organism evidence="1 2">
    <name type="scientific">Araneus ventricosus</name>
    <name type="common">Orbweaver spider</name>
    <name type="synonym">Epeira ventricosa</name>
    <dbReference type="NCBI Taxonomy" id="182803"/>
    <lineage>
        <taxon>Eukaryota</taxon>
        <taxon>Metazoa</taxon>
        <taxon>Ecdysozoa</taxon>
        <taxon>Arthropoda</taxon>
        <taxon>Chelicerata</taxon>
        <taxon>Arachnida</taxon>
        <taxon>Araneae</taxon>
        <taxon>Araneomorphae</taxon>
        <taxon>Entelegynae</taxon>
        <taxon>Araneoidea</taxon>
        <taxon>Araneidae</taxon>
        <taxon>Araneus</taxon>
    </lineage>
</organism>
<dbReference type="Proteomes" id="UP000499080">
    <property type="component" value="Unassembled WGS sequence"/>
</dbReference>
<comment type="caution">
    <text evidence="1">The sequence shown here is derived from an EMBL/GenBank/DDBJ whole genome shotgun (WGS) entry which is preliminary data.</text>
</comment>